<dbReference type="AlphaFoldDB" id="A0A1U9W4Z5"/>
<evidence type="ECO:0000313" key="2">
    <source>
        <dbReference type="EMBL" id="AQY18974.1"/>
    </source>
</evidence>
<accession>A0A1U9W4Z5</accession>
<evidence type="ECO:0000256" key="1">
    <source>
        <dbReference type="SAM" id="SignalP"/>
    </source>
</evidence>
<reference evidence="2" key="1">
    <citation type="submission" date="2016-09" db="EMBL/GenBank/DDBJ databases">
        <title>Identification and Expression Profile Analysis of Odorant-binding Proteins Genes in Galeruca daurica.</title>
        <authorList>
            <person name="Li L."/>
            <person name="Pang B."/>
        </authorList>
    </citation>
    <scope>NUCLEOTIDE SEQUENCE</scope>
</reference>
<dbReference type="EMBL" id="KX900462">
    <property type="protein sequence ID" value="AQY18974.1"/>
    <property type="molecule type" value="mRNA"/>
</dbReference>
<dbReference type="Pfam" id="PF01395">
    <property type="entry name" value="PBP_GOBP"/>
    <property type="match status" value="1"/>
</dbReference>
<dbReference type="PANTHER" id="PTHR21364">
    <property type="entry name" value="GENERAL ODORANT-BINDING PROTEIN 19A"/>
    <property type="match status" value="1"/>
</dbReference>
<sequence>MSSMKYIFLSLCLFFIYENVQTLMTEKQIAATKKLIRNTCINKQGVAPEKVDGMYKGEFDFSDKNSMCYVHCVLTTYKLIKKDNTFDWEEGISVMQLNAPPSIATPVIETIKNCKNAVKTTNHKCTAALEIAKCLYDDDPVHYFLP</sequence>
<protein>
    <submittedName>
        <fullName evidence="2">Odorant-binding protein</fullName>
    </submittedName>
</protein>
<dbReference type="InterPro" id="IPR036728">
    <property type="entry name" value="PBP_GOBP_sf"/>
</dbReference>
<gene>
    <name evidence="2" type="primary">OBP10</name>
</gene>
<dbReference type="GO" id="GO:0005549">
    <property type="term" value="F:odorant binding"/>
    <property type="evidence" value="ECO:0007669"/>
    <property type="project" value="InterPro"/>
</dbReference>
<dbReference type="SUPFAM" id="SSF47565">
    <property type="entry name" value="Insect pheromone/odorant-binding proteins"/>
    <property type="match status" value="1"/>
</dbReference>
<dbReference type="CDD" id="cd23992">
    <property type="entry name" value="PBP_GOBP"/>
    <property type="match status" value="1"/>
</dbReference>
<proteinExistence type="evidence at transcript level"/>
<feature type="signal peptide" evidence="1">
    <location>
        <begin position="1"/>
        <end position="22"/>
    </location>
</feature>
<dbReference type="SMART" id="SM00708">
    <property type="entry name" value="PhBP"/>
    <property type="match status" value="1"/>
</dbReference>
<organism evidence="2">
    <name type="scientific">Galeruca daurica</name>
    <dbReference type="NCBI Taxonomy" id="1651263"/>
    <lineage>
        <taxon>Eukaryota</taxon>
        <taxon>Metazoa</taxon>
        <taxon>Ecdysozoa</taxon>
        <taxon>Arthropoda</taxon>
        <taxon>Hexapoda</taxon>
        <taxon>Insecta</taxon>
        <taxon>Pterygota</taxon>
        <taxon>Neoptera</taxon>
        <taxon>Endopterygota</taxon>
        <taxon>Coleoptera</taxon>
        <taxon>Polyphaga</taxon>
        <taxon>Cucujiformia</taxon>
        <taxon>Chrysomeloidea</taxon>
        <taxon>Chrysomelidae</taxon>
        <taxon>Galerucinae</taxon>
        <taxon>Galerucites</taxon>
        <taxon>Galeruca</taxon>
    </lineage>
</organism>
<dbReference type="PANTHER" id="PTHR21364:SF2">
    <property type="entry name" value="GENERAL ODORANT-BINDING PROTEIN 19A"/>
    <property type="match status" value="1"/>
</dbReference>
<dbReference type="InterPro" id="IPR006170">
    <property type="entry name" value="PBP/GOBP"/>
</dbReference>
<keyword evidence="1" id="KW-0732">Signal</keyword>
<dbReference type="Gene3D" id="1.10.238.20">
    <property type="entry name" value="Pheromone/general odorant binding protein domain"/>
    <property type="match status" value="1"/>
</dbReference>
<name>A0A1U9W4Z5_9CUCU</name>
<feature type="chain" id="PRO_5010699104" evidence="1">
    <location>
        <begin position="23"/>
        <end position="146"/>
    </location>
</feature>